<gene>
    <name evidence="1" type="ORF">DPEC_G00335340</name>
</gene>
<evidence type="ECO:0000313" key="1">
    <source>
        <dbReference type="EMBL" id="KAJ7987108.1"/>
    </source>
</evidence>
<name>A0ACC2F6X9_DALPE</name>
<sequence>MWLYSGKGEDEYDPLSFDPAAAGKVEREWLDVVGVISWYPLLGKLRARDAIGRKRNRADSYPGAVSFLKAEPKLLRERFFYERGRRYSPPSKEHEAFGSFRTPTMTSSEKQLSDCRQNSIGPVIVAEPNSRAAGLRHHNMFIFGQQTFTKIAALFSAFNLHN</sequence>
<comment type="caution">
    <text evidence="1">The sequence shown here is derived from an EMBL/GenBank/DDBJ whole genome shotgun (WGS) entry which is preliminary data.</text>
</comment>
<evidence type="ECO:0000313" key="2">
    <source>
        <dbReference type="Proteomes" id="UP001157502"/>
    </source>
</evidence>
<dbReference type="Proteomes" id="UP001157502">
    <property type="component" value="Chromosome 33"/>
</dbReference>
<accession>A0ACC2F6X9</accession>
<protein>
    <submittedName>
        <fullName evidence="1">Uncharacterized protein</fullName>
    </submittedName>
</protein>
<dbReference type="EMBL" id="CM055760">
    <property type="protein sequence ID" value="KAJ7987108.1"/>
    <property type="molecule type" value="Genomic_DNA"/>
</dbReference>
<reference evidence="1" key="1">
    <citation type="submission" date="2021-05" db="EMBL/GenBank/DDBJ databases">
        <authorList>
            <person name="Pan Q."/>
            <person name="Jouanno E."/>
            <person name="Zahm M."/>
            <person name="Klopp C."/>
            <person name="Cabau C."/>
            <person name="Louis A."/>
            <person name="Berthelot C."/>
            <person name="Parey E."/>
            <person name="Roest Crollius H."/>
            <person name="Montfort J."/>
            <person name="Robinson-Rechavi M."/>
            <person name="Bouchez O."/>
            <person name="Lampietro C."/>
            <person name="Lopez Roques C."/>
            <person name="Donnadieu C."/>
            <person name="Postlethwait J."/>
            <person name="Bobe J."/>
            <person name="Dillon D."/>
            <person name="Chandos A."/>
            <person name="von Hippel F."/>
            <person name="Guiguen Y."/>
        </authorList>
    </citation>
    <scope>NUCLEOTIDE SEQUENCE</scope>
    <source>
        <strain evidence="1">YG-Jan2019</strain>
    </source>
</reference>
<keyword evidence="2" id="KW-1185">Reference proteome</keyword>
<organism evidence="1 2">
    <name type="scientific">Dallia pectoralis</name>
    <name type="common">Alaska blackfish</name>
    <dbReference type="NCBI Taxonomy" id="75939"/>
    <lineage>
        <taxon>Eukaryota</taxon>
        <taxon>Metazoa</taxon>
        <taxon>Chordata</taxon>
        <taxon>Craniata</taxon>
        <taxon>Vertebrata</taxon>
        <taxon>Euteleostomi</taxon>
        <taxon>Actinopterygii</taxon>
        <taxon>Neopterygii</taxon>
        <taxon>Teleostei</taxon>
        <taxon>Protacanthopterygii</taxon>
        <taxon>Esociformes</taxon>
        <taxon>Umbridae</taxon>
        <taxon>Dallia</taxon>
    </lineage>
</organism>
<proteinExistence type="predicted"/>